<dbReference type="Proteomes" id="UP000183015">
    <property type="component" value="Unassembled WGS sequence"/>
</dbReference>
<dbReference type="AlphaFoldDB" id="A0A1H7TST3"/>
<sequence length="300" mass="32956">MHIEDVLESAAELLPSSGAELARALVAKGDHAAALKALAEAADQHPAPPRFWEFLTDAAEQLPGEPEAAWYRWRTTEALRGYLRIDLTLTTDTGIAPIPPGRGLQPQWDLGEHAVSSYRAVRVAALWLEGEEPLRSGGRAFGRLLPLDDAHWHNLMPGDVITLRDGDRAVGSATVLDVAWPDAPAEQQPAPLPAGFGDLPLPPPPTQRVRARTHTEHTTWPNPDCPVQVSALIPGLRHRYVRVMRENGSVGQPYPCATHAEFVRRVSHERPDVDPLDPAEIHWDNQPDVWPAQGPRPGRD</sequence>
<reference evidence="3" key="1">
    <citation type="submission" date="2016-10" db="EMBL/GenBank/DDBJ databases">
        <authorList>
            <person name="Varghese N."/>
        </authorList>
    </citation>
    <scope>NUCLEOTIDE SEQUENCE [LARGE SCALE GENOMIC DNA]</scope>
    <source>
        <strain evidence="3">DSM 45096 / BCRC 16803 / CGMCC 4.1857 / CIP 109030 / JCM 12277 / KCTC 19219 / NBRC 100920 / 33214</strain>
    </source>
</reference>
<feature type="region of interest" description="Disordered" evidence="1">
    <location>
        <begin position="275"/>
        <end position="300"/>
    </location>
</feature>
<dbReference type="RefSeq" id="WP_052439184.1">
    <property type="nucleotide sequence ID" value="NZ_BBPN01000035.1"/>
</dbReference>
<evidence type="ECO:0000313" key="3">
    <source>
        <dbReference type="Proteomes" id="UP000183015"/>
    </source>
</evidence>
<accession>A0A1H7TST3</accession>
<dbReference type="EMBL" id="FOAZ01000014">
    <property type="protein sequence ID" value="SEL87559.1"/>
    <property type="molecule type" value="Genomic_DNA"/>
</dbReference>
<evidence type="ECO:0000256" key="1">
    <source>
        <dbReference type="SAM" id="MobiDB-lite"/>
    </source>
</evidence>
<keyword evidence="3" id="KW-1185">Reference proteome</keyword>
<evidence type="ECO:0000313" key="2">
    <source>
        <dbReference type="EMBL" id="SEL87559.1"/>
    </source>
</evidence>
<protein>
    <submittedName>
        <fullName evidence="2">Tetratricopeptide repeat-containing protein</fullName>
    </submittedName>
</protein>
<gene>
    <name evidence="2" type="ORF">SAMN05414137_114171</name>
</gene>
<proteinExistence type="predicted"/>
<organism evidence="2 3">
    <name type="scientific">Streptacidiphilus jiangxiensis</name>
    <dbReference type="NCBI Taxonomy" id="235985"/>
    <lineage>
        <taxon>Bacteria</taxon>
        <taxon>Bacillati</taxon>
        <taxon>Actinomycetota</taxon>
        <taxon>Actinomycetes</taxon>
        <taxon>Kitasatosporales</taxon>
        <taxon>Streptomycetaceae</taxon>
        <taxon>Streptacidiphilus</taxon>
    </lineage>
</organism>
<dbReference type="Pfam" id="PF13428">
    <property type="entry name" value="TPR_14"/>
    <property type="match status" value="1"/>
</dbReference>
<dbReference type="eggNOG" id="ENOG5032R61">
    <property type="taxonomic scope" value="Bacteria"/>
</dbReference>
<feature type="compositionally biased region" description="Basic and acidic residues" evidence="1">
    <location>
        <begin position="275"/>
        <end position="285"/>
    </location>
</feature>
<name>A0A1H7TST3_STRJI</name>